<dbReference type="InParanoid" id="A0A1C7MY77"/>
<dbReference type="GO" id="GO:0003924">
    <property type="term" value="F:GTPase activity"/>
    <property type="evidence" value="ECO:0007669"/>
    <property type="project" value="InterPro"/>
</dbReference>
<comment type="subcellular location">
    <subcellularLocation>
        <location evidence="1">Membrane</location>
    </subcellularLocation>
</comment>
<reference evidence="7 8" key="1">
    <citation type="submission" date="2016-03" db="EMBL/GenBank/DDBJ databases">
        <title>Choanephora cucurbitarum.</title>
        <authorList>
            <person name="Min B."/>
            <person name="Park H."/>
            <person name="Park J.-H."/>
            <person name="Shin H.-D."/>
            <person name="Choi I.-G."/>
        </authorList>
    </citation>
    <scope>NUCLEOTIDE SEQUENCE [LARGE SCALE GENOMIC DNA]</scope>
    <source>
        <strain evidence="7 8">KUS-F28377</strain>
    </source>
</reference>
<evidence type="ECO:0000256" key="3">
    <source>
        <dbReference type="ARBA" id="ARBA00022801"/>
    </source>
</evidence>
<accession>A0A1C7MY77</accession>
<keyword evidence="4" id="KW-0342">GTP-binding</keyword>
<proteinExistence type="predicted"/>
<evidence type="ECO:0000313" key="8">
    <source>
        <dbReference type="Proteomes" id="UP000093000"/>
    </source>
</evidence>
<dbReference type="AlphaFoldDB" id="A0A1C7MY77"/>
<evidence type="ECO:0000256" key="6">
    <source>
        <dbReference type="SAM" id="Phobius"/>
    </source>
</evidence>
<feature type="transmembrane region" description="Helical" evidence="6">
    <location>
        <begin position="229"/>
        <end position="247"/>
    </location>
</feature>
<evidence type="ECO:0000256" key="1">
    <source>
        <dbReference type="ARBA" id="ARBA00004370"/>
    </source>
</evidence>
<dbReference type="GO" id="GO:0005525">
    <property type="term" value="F:GTP binding"/>
    <property type="evidence" value="ECO:0007669"/>
    <property type="project" value="UniProtKB-KW"/>
</dbReference>
<evidence type="ECO:0000256" key="5">
    <source>
        <dbReference type="ARBA" id="ARBA00023136"/>
    </source>
</evidence>
<dbReference type="Proteomes" id="UP000093000">
    <property type="component" value="Unassembled WGS sequence"/>
</dbReference>
<keyword evidence="6" id="KW-1133">Transmembrane helix</keyword>
<keyword evidence="8" id="KW-1185">Reference proteome</keyword>
<keyword evidence="3" id="KW-0378">Hydrolase</keyword>
<dbReference type="GO" id="GO:0051646">
    <property type="term" value="P:mitochondrion localization"/>
    <property type="evidence" value="ECO:0007669"/>
    <property type="project" value="TreeGrafter"/>
</dbReference>
<dbReference type="OrthoDB" id="9984778at2759"/>
<comment type="caution">
    <text evidence="7">The sequence shown here is derived from an EMBL/GenBank/DDBJ whole genome shotgun (WGS) entry which is preliminary data.</text>
</comment>
<evidence type="ECO:0000256" key="2">
    <source>
        <dbReference type="ARBA" id="ARBA00022741"/>
    </source>
</evidence>
<dbReference type="GO" id="GO:0008053">
    <property type="term" value="P:mitochondrial fusion"/>
    <property type="evidence" value="ECO:0007669"/>
    <property type="project" value="TreeGrafter"/>
</dbReference>
<keyword evidence="6 7" id="KW-0812">Transmembrane</keyword>
<dbReference type="EMBL" id="LUGH01001071">
    <property type="protein sequence ID" value="OBZ81748.1"/>
    <property type="molecule type" value="Genomic_DNA"/>
</dbReference>
<keyword evidence="5 6" id="KW-0472">Membrane</keyword>
<organism evidence="7 8">
    <name type="scientific">Choanephora cucurbitarum</name>
    <dbReference type="NCBI Taxonomy" id="101091"/>
    <lineage>
        <taxon>Eukaryota</taxon>
        <taxon>Fungi</taxon>
        <taxon>Fungi incertae sedis</taxon>
        <taxon>Mucoromycota</taxon>
        <taxon>Mucoromycotina</taxon>
        <taxon>Mucoromycetes</taxon>
        <taxon>Mucorales</taxon>
        <taxon>Mucorineae</taxon>
        <taxon>Choanephoraceae</taxon>
        <taxon>Choanephoroideae</taxon>
        <taxon>Choanephora</taxon>
    </lineage>
</organism>
<keyword evidence="2" id="KW-0547">Nucleotide-binding</keyword>
<evidence type="ECO:0000256" key="4">
    <source>
        <dbReference type="ARBA" id="ARBA00023134"/>
    </source>
</evidence>
<name>A0A1C7MY77_9FUNG</name>
<evidence type="ECO:0000313" key="7">
    <source>
        <dbReference type="EMBL" id="OBZ81748.1"/>
    </source>
</evidence>
<dbReference type="InterPro" id="IPR027094">
    <property type="entry name" value="Mitofusin_fam"/>
</dbReference>
<dbReference type="STRING" id="101091.A0A1C7MY77"/>
<dbReference type="PANTHER" id="PTHR10465">
    <property type="entry name" value="TRANSMEMBRANE GTPASE FZO1"/>
    <property type="match status" value="1"/>
</dbReference>
<dbReference type="PANTHER" id="PTHR10465:SF0">
    <property type="entry name" value="SARCALUMENIN"/>
    <property type="match status" value="1"/>
</dbReference>
<protein>
    <submittedName>
        <fullName evidence="7">Transmembrane GTPase fzo1</fullName>
    </submittedName>
</protein>
<gene>
    <name evidence="7" type="primary">fzo1_0</name>
    <name evidence="7" type="ORF">A0J61_10201</name>
</gene>
<sequence length="356" mass="40292">MLRKLMPAKNYLVNLLMDIHVLSEANLKKASEDHAQATLELERDLPAYQQLLRVRDRVLDQVEKTAEVAVSAIQMHAQNKLNQAVEHVGHAIQNIEYPGVLLIWQYAQDIADSMVQKLLKDVHQEESHARQETAVCLERLHSMGTENLGIYPLTADVSKMCIKNRDRRVTIAVEPTDFFDLVLDEKLSGTALSMGAAAMVGGRMLGFRDAFSSICSVSSMMGNTNLRRWVVPVVGVASVGFLVYVISDMRYAVERKLIKKFKQAVRDTNYVEGQSQRIARESRKVLRVEGWEIQNRIQKAIEEKEKKRNDTQEAAVLSKETVEYFGSVMEKSGFLLEKIELVPTDHSMTRDFSVVA</sequence>
<dbReference type="GO" id="GO:0005741">
    <property type="term" value="C:mitochondrial outer membrane"/>
    <property type="evidence" value="ECO:0007669"/>
    <property type="project" value="TreeGrafter"/>
</dbReference>